<keyword evidence="14" id="KW-1185">Reference proteome</keyword>
<reference evidence="13" key="1">
    <citation type="submission" date="2022-12" db="EMBL/GenBank/DDBJ databases">
        <title>Genome assemblies of Blomia tropicalis.</title>
        <authorList>
            <person name="Cui Y."/>
        </authorList>
    </citation>
    <scope>NUCLEOTIDE SEQUENCE</scope>
    <source>
        <tissue evidence="13">Adult mites</tissue>
    </source>
</reference>
<evidence type="ECO:0000313" key="13">
    <source>
        <dbReference type="EMBL" id="KAJ6219444.1"/>
    </source>
</evidence>
<feature type="transmembrane region" description="Helical" evidence="10">
    <location>
        <begin position="362"/>
        <end position="383"/>
    </location>
</feature>
<dbReference type="OMA" id="INIPREG"/>
<sequence>MNQSAYDRANLISRSLCFYVFNFFRIHKGRDYGLDSIDPCPHDDQCNRLGDELEMYWNIELKKPKPNLHRALIKCYGMKFLYQSFKNFILYGILRMAMPLILGRIIWYSTLCAEDREPSGQILFEQFLHIKTRHFVIFYCLLLGLVLFLNLILAQPFYMCQLRYGMNIRVAISRLIYEKSLRVTMQSVQRTTVGKIVNLISNDANRFDSGYLFVAYVYMSIIEMMIGMILLYQYIQWSCLGSLSMILVFIPFQMTMAKLLNKFRTKSITLTDNRLRLMSEILPAMRVIKMYVWERPFANLVHIARQLEIEKIRSSMFVRSLNLALYFVSSKIMSFVCFILFLANGGKLDAETVFVTMSLIQLIREVFMFFFPTALSSIVEIHISIKRIQKFLLENEISSYYLEDSRSNVEDKISSKEPTIALNKVNIISENDESSILKNVTFTVVPRKLTVIIGPVGSGKSSILLSILRELPIIRNNESYIRTSGKISYAAQESWIINATVRENILFGQPFNSERYQQVLKMSALIKDLKSFENGDKTMVEDRGTSLSGGQRARISLARALYTDADCYLLDDPLSAVDAEVAKHIFERCIKRYLHDKCVILVTHQLQFIKQADQIVVLKDGTIFACGTYIELLNQGIDVFKYSGQVQGLETPDINQSPRTITPELKTNSIENPFRFRTDTSTSRINAKFNESFESDYDQISMNSQIQEDVQKKNDIETNITRKNNIGIYWIYIRASKSMIIFVLFVITNIIAQIIFTGSDYWLSLWTNYQEVLNDQIDINSTIYIKSSLISANEKTNTLIYTMLMCFLIVFTLVRTFSFFYISMQSSKNLHNQIFSSLMQAPIRFFDQTPIGIIMNRVSRDIAIIDDQLPPTAYDANNILLNSFAIFLMCAILNYYVVIPFIFLLIGIYYTCNFYVETARRLKRLEGMARSPLFQQLNSTLNGLPTIRSYSMETRFKKQFVEYQDQHTATYFTFMSGSRLFGIVLEFFCLIYIYCLMLVMNLDLGSYTGSVIGLTISQSLMLTSTFNFGVRQATELETQMTSVERVVEFGQLDMEDLDRSITKDQLIVNDTNHKMDITFENVSLTYSTNPNEMEHRFALKNLCFHINGGEKIGVVGRTGAGKSSLIVALFRLTQPIGKIMFGNVDTSDISLAHLRSFISIIPQEPVLFSGTIRRNLDPFGERTEDELWDAIEKVQLKCKILTFPAKLDSIINEGGSEFSVGQKQLICLARAILRKNSILILDEATANVDPRTDAMIQQTIRNEFSHCTVITVAHRLHTIIDSDRIMVFDDGRLVQFDKPKELLELTSGIFYQLYSNLGADAREEIQRAVRGGKVNMMKITDFID</sequence>
<feature type="transmembrane region" description="Helical" evidence="10">
    <location>
        <begin position="739"/>
        <end position="756"/>
    </location>
</feature>
<dbReference type="FunFam" id="3.40.50.300:FF:000973">
    <property type="entry name" value="Multidrug resistance-associated protein 4"/>
    <property type="match status" value="1"/>
</dbReference>
<feature type="transmembrane region" description="Helical" evidence="10">
    <location>
        <begin position="799"/>
        <end position="822"/>
    </location>
</feature>
<dbReference type="Pfam" id="PF00005">
    <property type="entry name" value="ABC_tran"/>
    <property type="match status" value="2"/>
</dbReference>
<feature type="domain" description="ABC transmembrane type-1" evidence="12">
    <location>
        <begin position="743"/>
        <end position="1038"/>
    </location>
</feature>
<feature type="transmembrane region" description="Helical" evidence="10">
    <location>
        <begin position="980"/>
        <end position="999"/>
    </location>
</feature>
<comment type="similarity">
    <text evidence="2">Belongs to the ABC transporter superfamily. ABCC family. Conjugate transporter (TC 3.A.1.208) subfamily.</text>
</comment>
<dbReference type="InterPro" id="IPR003593">
    <property type="entry name" value="AAA+_ATPase"/>
</dbReference>
<keyword evidence="8 10" id="KW-1133">Transmembrane helix</keyword>
<protein>
    <submittedName>
        <fullName evidence="13">Uncharacterized protein</fullName>
    </submittedName>
</protein>
<feature type="transmembrane region" description="Helical" evidence="10">
    <location>
        <begin position="88"/>
        <end position="107"/>
    </location>
</feature>
<dbReference type="InterPro" id="IPR017871">
    <property type="entry name" value="ABC_transporter-like_CS"/>
</dbReference>
<evidence type="ECO:0000259" key="11">
    <source>
        <dbReference type="PROSITE" id="PS50893"/>
    </source>
</evidence>
<dbReference type="PROSITE" id="PS00211">
    <property type="entry name" value="ABC_TRANSPORTER_1"/>
    <property type="match status" value="2"/>
</dbReference>
<feature type="domain" description="ABC transmembrane type-1" evidence="12">
    <location>
        <begin position="89"/>
        <end position="372"/>
    </location>
</feature>
<dbReference type="SMART" id="SM00382">
    <property type="entry name" value="AAA"/>
    <property type="match status" value="2"/>
</dbReference>
<dbReference type="PROSITE" id="PS50893">
    <property type="entry name" value="ABC_TRANSPORTER_2"/>
    <property type="match status" value="2"/>
</dbReference>
<dbReference type="FunFam" id="1.20.1560.10:FF:000014">
    <property type="entry name" value="Multidrug resistance-associated protein member 4"/>
    <property type="match status" value="1"/>
</dbReference>
<keyword evidence="9 10" id="KW-0472">Membrane</keyword>
<evidence type="ECO:0000256" key="2">
    <source>
        <dbReference type="ARBA" id="ARBA00009726"/>
    </source>
</evidence>
<dbReference type="Gene3D" id="1.20.1560.10">
    <property type="entry name" value="ABC transporter type 1, transmembrane domain"/>
    <property type="match status" value="2"/>
</dbReference>
<evidence type="ECO:0000256" key="9">
    <source>
        <dbReference type="ARBA" id="ARBA00023136"/>
    </source>
</evidence>
<evidence type="ECO:0000256" key="5">
    <source>
        <dbReference type="ARBA" id="ARBA00022737"/>
    </source>
</evidence>
<dbReference type="EMBL" id="JAPWDV010000002">
    <property type="protein sequence ID" value="KAJ6219444.1"/>
    <property type="molecule type" value="Genomic_DNA"/>
</dbReference>
<keyword evidence="4 10" id="KW-0812">Transmembrane</keyword>
<dbReference type="InterPro" id="IPR027417">
    <property type="entry name" value="P-loop_NTPase"/>
</dbReference>
<comment type="subcellular location">
    <subcellularLocation>
        <location evidence="1">Membrane</location>
        <topology evidence="1">Multi-pass membrane protein</topology>
    </subcellularLocation>
</comment>
<evidence type="ECO:0000256" key="4">
    <source>
        <dbReference type="ARBA" id="ARBA00022692"/>
    </source>
</evidence>
<dbReference type="SUPFAM" id="SSF90123">
    <property type="entry name" value="ABC transporter transmembrane region"/>
    <property type="match status" value="2"/>
</dbReference>
<dbReference type="InterPro" id="IPR003439">
    <property type="entry name" value="ABC_transporter-like_ATP-bd"/>
</dbReference>
<evidence type="ECO:0000256" key="3">
    <source>
        <dbReference type="ARBA" id="ARBA00022448"/>
    </source>
</evidence>
<organism evidence="13 14">
    <name type="scientific">Blomia tropicalis</name>
    <name type="common">Mite</name>
    <dbReference type="NCBI Taxonomy" id="40697"/>
    <lineage>
        <taxon>Eukaryota</taxon>
        <taxon>Metazoa</taxon>
        <taxon>Ecdysozoa</taxon>
        <taxon>Arthropoda</taxon>
        <taxon>Chelicerata</taxon>
        <taxon>Arachnida</taxon>
        <taxon>Acari</taxon>
        <taxon>Acariformes</taxon>
        <taxon>Sarcoptiformes</taxon>
        <taxon>Astigmata</taxon>
        <taxon>Glycyphagoidea</taxon>
        <taxon>Echimyopodidae</taxon>
        <taxon>Blomia</taxon>
    </lineage>
</organism>
<keyword evidence="3" id="KW-0813">Transport</keyword>
<evidence type="ECO:0000256" key="7">
    <source>
        <dbReference type="ARBA" id="ARBA00022840"/>
    </source>
</evidence>
<proteinExistence type="inferred from homology"/>
<dbReference type="PANTHER" id="PTHR24223:SF456">
    <property type="entry name" value="MULTIDRUG RESISTANCE-ASSOCIATED PROTEIN LETHAL(2)03659"/>
    <property type="match status" value="1"/>
</dbReference>
<name>A0A9Q0RM59_BLOTA</name>
<evidence type="ECO:0000313" key="14">
    <source>
        <dbReference type="Proteomes" id="UP001142055"/>
    </source>
</evidence>
<dbReference type="Pfam" id="PF00664">
    <property type="entry name" value="ABC_membrane"/>
    <property type="match status" value="2"/>
</dbReference>
<dbReference type="SUPFAM" id="SSF52540">
    <property type="entry name" value="P-loop containing nucleoside triphosphate hydrolases"/>
    <property type="match status" value="2"/>
</dbReference>
<feature type="transmembrane region" description="Helical" evidence="10">
    <location>
        <begin position="241"/>
        <end position="260"/>
    </location>
</feature>
<dbReference type="GO" id="GO:0005524">
    <property type="term" value="F:ATP binding"/>
    <property type="evidence" value="ECO:0007669"/>
    <property type="project" value="UniProtKB-KW"/>
</dbReference>
<dbReference type="FunFam" id="1.20.1560.10:FF:000006">
    <property type="entry name" value="ATP-binding cassette, sub-family C (CFTR/MRP), member 9"/>
    <property type="match status" value="1"/>
</dbReference>
<dbReference type="InterPro" id="IPR050173">
    <property type="entry name" value="ABC_transporter_C-like"/>
</dbReference>
<comment type="caution">
    <text evidence="13">The sequence shown here is derived from an EMBL/GenBank/DDBJ whole genome shotgun (WGS) entry which is preliminary data.</text>
</comment>
<keyword evidence="7" id="KW-0067">ATP-binding</keyword>
<evidence type="ECO:0000259" key="12">
    <source>
        <dbReference type="PROSITE" id="PS50929"/>
    </source>
</evidence>
<feature type="domain" description="ABC transporter" evidence="11">
    <location>
        <begin position="422"/>
        <end position="645"/>
    </location>
</feature>
<feature type="transmembrane region" description="Helical" evidence="10">
    <location>
        <begin position="211"/>
        <end position="235"/>
    </location>
</feature>
<feature type="domain" description="ABC transporter" evidence="11">
    <location>
        <begin position="1077"/>
        <end position="1315"/>
    </location>
</feature>
<dbReference type="Gene3D" id="3.40.50.300">
    <property type="entry name" value="P-loop containing nucleotide triphosphate hydrolases"/>
    <property type="match status" value="2"/>
</dbReference>
<feature type="transmembrane region" description="Helical" evidence="10">
    <location>
        <begin position="1011"/>
        <end position="1030"/>
    </location>
</feature>
<evidence type="ECO:0000256" key="8">
    <source>
        <dbReference type="ARBA" id="ARBA00022989"/>
    </source>
</evidence>
<dbReference type="FunFam" id="3.40.50.300:FF:000163">
    <property type="entry name" value="Multidrug resistance-associated protein member 4"/>
    <property type="match status" value="1"/>
</dbReference>
<dbReference type="PROSITE" id="PS50929">
    <property type="entry name" value="ABC_TM1F"/>
    <property type="match status" value="2"/>
</dbReference>
<dbReference type="PANTHER" id="PTHR24223">
    <property type="entry name" value="ATP-BINDING CASSETTE SUB-FAMILY C"/>
    <property type="match status" value="1"/>
</dbReference>
<accession>A0A9Q0RM59</accession>
<dbReference type="CDD" id="cd03244">
    <property type="entry name" value="ABCC_MRP_domain2"/>
    <property type="match status" value="1"/>
</dbReference>
<evidence type="ECO:0000256" key="6">
    <source>
        <dbReference type="ARBA" id="ARBA00022741"/>
    </source>
</evidence>
<feature type="transmembrane region" description="Helical" evidence="10">
    <location>
        <begin position="884"/>
        <end position="910"/>
    </location>
</feature>
<dbReference type="GO" id="GO:0140359">
    <property type="term" value="F:ABC-type transporter activity"/>
    <property type="evidence" value="ECO:0007669"/>
    <property type="project" value="InterPro"/>
</dbReference>
<gene>
    <name evidence="13" type="ORF">RDWZM_005256</name>
</gene>
<evidence type="ECO:0000256" key="1">
    <source>
        <dbReference type="ARBA" id="ARBA00004141"/>
    </source>
</evidence>
<dbReference type="CDD" id="cd03250">
    <property type="entry name" value="ABCC_MRP_domain1"/>
    <property type="match status" value="1"/>
</dbReference>
<dbReference type="InterPro" id="IPR036640">
    <property type="entry name" value="ABC1_TM_sf"/>
</dbReference>
<evidence type="ECO:0000256" key="10">
    <source>
        <dbReference type="SAM" id="Phobius"/>
    </source>
</evidence>
<keyword evidence="6" id="KW-0547">Nucleotide-binding</keyword>
<feature type="transmembrane region" description="Helical" evidence="10">
    <location>
        <begin position="323"/>
        <end position="342"/>
    </location>
</feature>
<dbReference type="Proteomes" id="UP001142055">
    <property type="component" value="Chromosome 2"/>
</dbReference>
<dbReference type="GO" id="GO:0016887">
    <property type="term" value="F:ATP hydrolysis activity"/>
    <property type="evidence" value="ECO:0007669"/>
    <property type="project" value="InterPro"/>
</dbReference>
<keyword evidence="5" id="KW-0677">Repeat</keyword>
<dbReference type="InterPro" id="IPR011527">
    <property type="entry name" value="ABC1_TM_dom"/>
</dbReference>
<dbReference type="GO" id="GO:0016020">
    <property type="term" value="C:membrane"/>
    <property type="evidence" value="ECO:0007669"/>
    <property type="project" value="UniProtKB-SubCell"/>
</dbReference>
<feature type="transmembrane region" description="Helical" evidence="10">
    <location>
        <begin position="136"/>
        <end position="159"/>
    </location>
</feature>